<evidence type="ECO:0000313" key="4">
    <source>
        <dbReference type="Proteomes" id="UP000777784"/>
    </source>
</evidence>
<dbReference type="InterPro" id="IPR003768">
    <property type="entry name" value="ScpA"/>
</dbReference>
<comment type="similarity">
    <text evidence="2">Belongs to the ScpA family.</text>
</comment>
<dbReference type="GO" id="GO:0007059">
    <property type="term" value="P:chromosome segregation"/>
    <property type="evidence" value="ECO:0007669"/>
    <property type="project" value="UniProtKB-UniRule"/>
</dbReference>
<reference evidence="3" key="1">
    <citation type="submission" date="2021-05" db="EMBL/GenBank/DDBJ databases">
        <title>Energy efficiency and biological interactions define the core microbiome of deep oligotrophic groundwater.</title>
        <authorList>
            <person name="Mehrshad M."/>
            <person name="Lopez-Fernandez M."/>
            <person name="Bell E."/>
            <person name="Bernier-Latmani R."/>
            <person name="Bertilsson S."/>
            <person name="Dopson M."/>
        </authorList>
    </citation>
    <scope>NUCLEOTIDE SEQUENCE</scope>
    <source>
        <strain evidence="3">Modern_marine.mb.64</strain>
    </source>
</reference>
<comment type="subcellular location">
    <subcellularLocation>
        <location evidence="2">Cytoplasm</location>
    </subcellularLocation>
    <text evidence="2">Associated with two foci at the outer edges of the nucleoid region in young cells, and at four foci within both cell halves in older cells.</text>
</comment>
<keyword evidence="2" id="KW-0963">Cytoplasm</keyword>
<dbReference type="Gene3D" id="6.10.250.2410">
    <property type="match status" value="1"/>
</dbReference>
<comment type="function">
    <text evidence="2">Participates in chromosomal partition during cell division. May act via the formation of a condensin-like complex containing Smc and ScpB that pull DNA away from mid-cell into both cell halves.</text>
</comment>
<dbReference type="PANTHER" id="PTHR33969:SF2">
    <property type="entry name" value="SEGREGATION AND CONDENSATION PROTEIN A"/>
    <property type="match status" value="1"/>
</dbReference>
<comment type="caution">
    <text evidence="3">The sequence shown here is derived from an EMBL/GenBank/DDBJ whole genome shotgun (WGS) entry which is preliminary data.</text>
</comment>
<gene>
    <name evidence="2" type="primary">scpA</name>
    <name evidence="3" type="ORF">KJ970_09830</name>
</gene>
<comment type="subunit">
    <text evidence="2">Component of a cohesin-like complex composed of ScpA, ScpB and the Smc homodimer, in which ScpA and ScpB bind to the head domain of Smc. The presence of the three proteins is required for the association of the complex with DNA.</text>
</comment>
<evidence type="ECO:0000256" key="2">
    <source>
        <dbReference type="HAMAP-Rule" id="MF_01805"/>
    </source>
</evidence>
<dbReference type="AlphaFoldDB" id="A0A948RX80"/>
<dbReference type="GO" id="GO:0051301">
    <property type="term" value="P:cell division"/>
    <property type="evidence" value="ECO:0007669"/>
    <property type="project" value="UniProtKB-KW"/>
</dbReference>
<proteinExistence type="inferred from homology"/>
<organism evidence="3 4">
    <name type="scientific">Eiseniibacteriota bacterium</name>
    <dbReference type="NCBI Taxonomy" id="2212470"/>
    <lineage>
        <taxon>Bacteria</taxon>
        <taxon>Candidatus Eiseniibacteriota</taxon>
    </lineage>
</organism>
<accession>A0A948RX80</accession>
<dbReference type="PANTHER" id="PTHR33969">
    <property type="entry name" value="SEGREGATION AND CONDENSATION PROTEIN A"/>
    <property type="match status" value="1"/>
</dbReference>
<name>A0A948RX80_UNCEI</name>
<dbReference type="Pfam" id="PF02616">
    <property type="entry name" value="SMC_ScpA"/>
    <property type="match status" value="1"/>
</dbReference>
<evidence type="ECO:0000256" key="1">
    <source>
        <dbReference type="ARBA" id="ARBA00044777"/>
    </source>
</evidence>
<dbReference type="GO" id="GO:0005737">
    <property type="term" value="C:cytoplasm"/>
    <property type="evidence" value="ECO:0007669"/>
    <property type="project" value="UniProtKB-SubCell"/>
</dbReference>
<dbReference type="HAMAP" id="MF_01805">
    <property type="entry name" value="ScpA"/>
    <property type="match status" value="1"/>
</dbReference>
<dbReference type="EMBL" id="JAHJDP010000048">
    <property type="protein sequence ID" value="MBU2691217.1"/>
    <property type="molecule type" value="Genomic_DNA"/>
</dbReference>
<evidence type="ECO:0000313" key="3">
    <source>
        <dbReference type="EMBL" id="MBU2691217.1"/>
    </source>
</evidence>
<keyword evidence="2" id="KW-0131">Cell cycle</keyword>
<sequence length="278" mass="32373">MIRTLLTRQDAEAPQFQEVRVRLPNFDGPLDMLLYLIKKDRIEITDISISRITRQYLTHLELMKVLNMEVAGEFLVMAATLMRMKSQMLLPRPELFDEDGDEPLTQEELMERLLRYHTIKAAAQDLKEREEMARHVHPRGHISQLPEDYILPLKPVSLYTMAQALQDLLSRAEDEPTRHEVQIEDVRLEDQTDLIKKRLEEGGGRMLFRDLFTPPYRPIEVAVTFLSLLELCRMQILLICQLWTEGDIWILDRRPSTQVVSSDASSSTDTETEEVLSE</sequence>
<keyword evidence="2" id="KW-0132">Cell division</keyword>
<dbReference type="Proteomes" id="UP000777784">
    <property type="component" value="Unassembled WGS sequence"/>
</dbReference>
<keyword evidence="2" id="KW-0159">Chromosome partition</keyword>
<protein>
    <recommendedName>
        <fullName evidence="1 2">Segregation and condensation protein A</fullName>
    </recommendedName>
</protein>
<dbReference type="GO" id="GO:0006260">
    <property type="term" value="P:DNA replication"/>
    <property type="evidence" value="ECO:0007669"/>
    <property type="project" value="UniProtKB-UniRule"/>
</dbReference>